<name>A0A167T535_9AGAM</name>
<dbReference type="Proteomes" id="UP000076532">
    <property type="component" value="Unassembled WGS sequence"/>
</dbReference>
<evidence type="ECO:0000313" key="2">
    <source>
        <dbReference type="Proteomes" id="UP000076532"/>
    </source>
</evidence>
<dbReference type="EMBL" id="KV418454">
    <property type="protein sequence ID" value="KZP02573.1"/>
    <property type="molecule type" value="Genomic_DNA"/>
</dbReference>
<proteinExistence type="predicted"/>
<sequence>AQPAVNNIPIAAGPIAKVSNHIQDLLTDTDEFYEELSPFASAGGGRYNFDPDDLEPDSGNEFDFTVPDSAAALNEQAISRVFIKLDSAMPKLGSLGSFLSMVTTLHPDNVIRAESCRNHLLHLAAPYTIHHLSSYPPFVICFSIYGFSGASCPISPSEARLSSHSPAKCRQARMPLWRWRAAGTPDVSKFMEVVIPKKAVNIIPPATFVAAKGPNARPQGRFRQQMLEKTITSYKALLCVQVI</sequence>
<protein>
    <submittedName>
        <fullName evidence="1">Uncharacterized protein</fullName>
    </submittedName>
</protein>
<feature type="non-terminal residue" evidence="1">
    <location>
        <position position="1"/>
    </location>
</feature>
<accession>A0A167T535</accession>
<gene>
    <name evidence="1" type="ORF">FIBSPDRAFT_905724</name>
</gene>
<organism evidence="1 2">
    <name type="scientific">Athelia psychrophila</name>
    <dbReference type="NCBI Taxonomy" id="1759441"/>
    <lineage>
        <taxon>Eukaryota</taxon>
        <taxon>Fungi</taxon>
        <taxon>Dikarya</taxon>
        <taxon>Basidiomycota</taxon>
        <taxon>Agaricomycotina</taxon>
        <taxon>Agaricomycetes</taxon>
        <taxon>Agaricomycetidae</taxon>
        <taxon>Atheliales</taxon>
        <taxon>Atheliaceae</taxon>
        <taxon>Athelia</taxon>
    </lineage>
</organism>
<keyword evidence="2" id="KW-1185">Reference proteome</keyword>
<dbReference type="AlphaFoldDB" id="A0A167T535"/>
<evidence type="ECO:0000313" key="1">
    <source>
        <dbReference type="EMBL" id="KZP02573.1"/>
    </source>
</evidence>
<reference evidence="1 2" key="1">
    <citation type="journal article" date="2016" name="Mol. Biol. Evol.">
        <title>Comparative Genomics of Early-Diverging Mushroom-Forming Fungi Provides Insights into the Origins of Lignocellulose Decay Capabilities.</title>
        <authorList>
            <person name="Nagy L.G."/>
            <person name="Riley R."/>
            <person name="Tritt A."/>
            <person name="Adam C."/>
            <person name="Daum C."/>
            <person name="Floudas D."/>
            <person name="Sun H."/>
            <person name="Yadav J.S."/>
            <person name="Pangilinan J."/>
            <person name="Larsson K.H."/>
            <person name="Matsuura K."/>
            <person name="Barry K."/>
            <person name="Labutti K."/>
            <person name="Kuo R."/>
            <person name="Ohm R.A."/>
            <person name="Bhattacharya S.S."/>
            <person name="Shirouzu T."/>
            <person name="Yoshinaga Y."/>
            <person name="Martin F.M."/>
            <person name="Grigoriev I.V."/>
            <person name="Hibbett D.S."/>
        </authorList>
    </citation>
    <scope>NUCLEOTIDE SEQUENCE [LARGE SCALE GENOMIC DNA]</scope>
    <source>
        <strain evidence="1 2">CBS 109695</strain>
    </source>
</reference>